<name>A0ABU0CXJ8_9BACI</name>
<dbReference type="Proteomes" id="UP001232445">
    <property type="component" value="Unassembled WGS sequence"/>
</dbReference>
<evidence type="ECO:0000256" key="2">
    <source>
        <dbReference type="ARBA" id="ARBA00022730"/>
    </source>
</evidence>
<keyword evidence="9" id="KW-1185">Reference proteome</keyword>
<dbReference type="SUPFAM" id="SSF53137">
    <property type="entry name" value="Translational machinery components"/>
    <property type="match status" value="1"/>
</dbReference>
<comment type="caution">
    <text evidence="8">The sequence shown here is derived from an EMBL/GenBank/DDBJ whole genome shotgun (WGS) entry which is preliminary data.</text>
</comment>
<dbReference type="InterPro" id="IPR057268">
    <property type="entry name" value="Ribosomal_L18"/>
</dbReference>
<keyword evidence="4 7" id="KW-0689">Ribosomal protein</keyword>
<keyword evidence="3 7" id="KW-0694">RNA-binding</keyword>
<dbReference type="InterPro" id="IPR005484">
    <property type="entry name" value="Ribosomal_uL18_bac/plant/anim"/>
</dbReference>
<protein>
    <recommendedName>
        <fullName evidence="6 7">Large ribosomal subunit protein uL18</fullName>
    </recommendedName>
</protein>
<keyword evidence="5 7" id="KW-0687">Ribonucleoprotein</keyword>
<comment type="function">
    <text evidence="7">This is one of the proteins that bind and probably mediate the attachment of the 5S RNA into the large ribosomal subunit, where it forms part of the central protuberance.</text>
</comment>
<evidence type="ECO:0000313" key="8">
    <source>
        <dbReference type="EMBL" id="MDQ0340202.1"/>
    </source>
</evidence>
<dbReference type="EMBL" id="JAUSUQ010000012">
    <property type="protein sequence ID" value="MDQ0340202.1"/>
    <property type="molecule type" value="Genomic_DNA"/>
</dbReference>
<evidence type="ECO:0000256" key="1">
    <source>
        <dbReference type="ARBA" id="ARBA00007116"/>
    </source>
</evidence>
<reference evidence="8 9" key="1">
    <citation type="submission" date="2023-07" db="EMBL/GenBank/DDBJ databases">
        <title>Genomic Encyclopedia of Type Strains, Phase IV (KMG-IV): sequencing the most valuable type-strain genomes for metagenomic binning, comparative biology and taxonomic classification.</title>
        <authorList>
            <person name="Goeker M."/>
        </authorList>
    </citation>
    <scope>NUCLEOTIDE SEQUENCE [LARGE SCALE GENOMIC DNA]</scope>
    <source>
        <strain evidence="8 9">DSM 17740</strain>
    </source>
</reference>
<dbReference type="InterPro" id="IPR004389">
    <property type="entry name" value="Ribosomal_uL18_bac-type"/>
</dbReference>
<dbReference type="GO" id="GO:0005840">
    <property type="term" value="C:ribosome"/>
    <property type="evidence" value="ECO:0007669"/>
    <property type="project" value="UniProtKB-KW"/>
</dbReference>
<sequence length="122" mass="13817">MITKVDKNKARKKRHARVRRKLFGTAERPRLNVFRSTKHIYAQLIDDMEGKTLVSASTLDKELRDQIEYGGKIEAAQQVGALLAKRAVEKGYKQVVFDRGGYLYHGRVKALADAAREGGLQF</sequence>
<keyword evidence="2 7" id="KW-0699">rRNA-binding</keyword>
<proteinExistence type="inferred from homology"/>
<dbReference type="PANTHER" id="PTHR12899">
    <property type="entry name" value="39S RIBOSOMAL PROTEIN L18, MITOCHONDRIAL"/>
    <property type="match status" value="1"/>
</dbReference>
<evidence type="ECO:0000313" key="9">
    <source>
        <dbReference type="Proteomes" id="UP001232445"/>
    </source>
</evidence>
<evidence type="ECO:0000256" key="4">
    <source>
        <dbReference type="ARBA" id="ARBA00022980"/>
    </source>
</evidence>
<evidence type="ECO:0000256" key="5">
    <source>
        <dbReference type="ARBA" id="ARBA00023274"/>
    </source>
</evidence>
<dbReference type="NCBIfam" id="TIGR00060">
    <property type="entry name" value="L18_bact"/>
    <property type="match status" value="1"/>
</dbReference>
<dbReference type="HAMAP" id="MF_01337_B">
    <property type="entry name" value="Ribosomal_uL18_B"/>
    <property type="match status" value="1"/>
</dbReference>
<evidence type="ECO:0000256" key="6">
    <source>
        <dbReference type="ARBA" id="ARBA00035197"/>
    </source>
</evidence>
<evidence type="ECO:0000256" key="3">
    <source>
        <dbReference type="ARBA" id="ARBA00022884"/>
    </source>
</evidence>
<organism evidence="8 9">
    <name type="scientific">Caldalkalibacillus uzonensis</name>
    <dbReference type="NCBI Taxonomy" id="353224"/>
    <lineage>
        <taxon>Bacteria</taxon>
        <taxon>Bacillati</taxon>
        <taxon>Bacillota</taxon>
        <taxon>Bacilli</taxon>
        <taxon>Bacillales</taxon>
        <taxon>Bacillaceae</taxon>
        <taxon>Caldalkalibacillus</taxon>
    </lineage>
</organism>
<accession>A0ABU0CXJ8</accession>
<comment type="subunit">
    <text evidence="7">Part of the 50S ribosomal subunit; part of the 5S rRNA/L5/L18/L25 subcomplex. Contacts the 5S and 23S rRNAs.</text>
</comment>
<gene>
    <name evidence="7" type="primary">rplR</name>
    <name evidence="8" type="ORF">J2S00_003007</name>
</gene>
<dbReference type="CDD" id="cd00432">
    <property type="entry name" value="Ribosomal_L18_L5e"/>
    <property type="match status" value="1"/>
</dbReference>
<dbReference type="Pfam" id="PF00861">
    <property type="entry name" value="Ribosomal_L18p"/>
    <property type="match status" value="1"/>
</dbReference>
<evidence type="ECO:0000256" key="7">
    <source>
        <dbReference type="HAMAP-Rule" id="MF_01337"/>
    </source>
</evidence>
<dbReference type="Gene3D" id="3.30.420.100">
    <property type="match status" value="1"/>
</dbReference>
<comment type="similarity">
    <text evidence="1 7">Belongs to the universal ribosomal protein uL18 family.</text>
</comment>
<dbReference type="RefSeq" id="WP_307341406.1">
    <property type="nucleotide sequence ID" value="NZ_JAUSUQ010000012.1"/>
</dbReference>
<dbReference type="PANTHER" id="PTHR12899:SF3">
    <property type="entry name" value="LARGE RIBOSOMAL SUBUNIT PROTEIN UL18M"/>
    <property type="match status" value="1"/>
</dbReference>